<sequence length="304" mass="31824">MLLYIGAGAVLVGLACALILTFAARSGSASVAHSLALIDQGVRPHEMAKQDLPLGDRVAKPIFASTRRLAIAISPKGTTSRIVRLLDFAGNPAGLSAERVLGFKGAGLIIGAVVGLLLGRLSLAGVLASIVLGAIGFFLPDLLLHNSGQHRQDALRRGLADALDMLTVCVEAGQGFDAALQQVAGAVTGPVAGEFARVIQEVSIGKSRAAAFSSLASRTSVPEIKTFVTAIVQADQLGIPIGQVLHEQAGEMRLIRRQRAEEQAQKVPIKLLFPMMFCIFPALFIAILGPGAIRIVQMFSHLGS</sequence>
<evidence type="ECO:0000256" key="4">
    <source>
        <dbReference type="ARBA" id="ARBA00022989"/>
    </source>
</evidence>
<evidence type="ECO:0000256" key="1">
    <source>
        <dbReference type="ARBA" id="ARBA00004651"/>
    </source>
</evidence>
<evidence type="ECO:0000256" key="3">
    <source>
        <dbReference type="ARBA" id="ARBA00022692"/>
    </source>
</evidence>
<dbReference type="GO" id="GO:0005886">
    <property type="term" value="C:plasma membrane"/>
    <property type="evidence" value="ECO:0007669"/>
    <property type="project" value="UniProtKB-SubCell"/>
</dbReference>
<comment type="subcellular location">
    <subcellularLocation>
        <location evidence="1">Cell membrane</location>
        <topology evidence="1">Multi-pass membrane protein</topology>
    </subcellularLocation>
</comment>
<dbReference type="Proteomes" id="UP000320244">
    <property type="component" value="Unassembled WGS sequence"/>
</dbReference>
<dbReference type="Pfam" id="PF00482">
    <property type="entry name" value="T2SSF"/>
    <property type="match status" value="1"/>
</dbReference>
<dbReference type="PANTHER" id="PTHR35007:SF2">
    <property type="entry name" value="PILUS ASSEMBLE PROTEIN"/>
    <property type="match status" value="1"/>
</dbReference>
<dbReference type="InterPro" id="IPR018076">
    <property type="entry name" value="T2SS_GspF_dom"/>
</dbReference>
<keyword evidence="4 6" id="KW-1133">Transmembrane helix</keyword>
<evidence type="ECO:0000256" key="2">
    <source>
        <dbReference type="ARBA" id="ARBA00022475"/>
    </source>
</evidence>
<keyword evidence="5 6" id="KW-0472">Membrane</keyword>
<evidence type="ECO:0000256" key="6">
    <source>
        <dbReference type="SAM" id="Phobius"/>
    </source>
</evidence>
<evidence type="ECO:0000256" key="5">
    <source>
        <dbReference type="ARBA" id="ARBA00023136"/>
    </source>
</evidence>
<reference evidence="8 9" key="1">
    <citation type="submission" date="2019-05" db="EMBL/GenBank/DDBJ databases">
        <authorList>
            <person name="Lee S.D."/>
        </authorList>
    </citation>
    <scope>NUCLEOTIDE SEQUENCE [LARGE SCALE GENOMIC DNA]</scope>
    <source>
        <strain evidence="8 9">C5-26</strain>
    </source>
</reference>
<gene>
    <name evidence="8" type="ORF">FGL98_19940</name>
</gene>
<feature type="transmembrane region" description="Helical" evidence="6">
    <location>
        <begin position="271"/>
        <end position="293"/>
    </location>
</feature>
<dbReference type="PANTHER" id="PTHR35007">
    <property type="entry name" value="INTEGRAL MEMBRANE PROTEIN-RELATED"/>
    <property type="match status" value="1"/>
</dbReference>
<keyword evidence="2" id="KW-1003">Cell membrane</keyword>
<feature type="domain" description="Type II secretion system protein GspF" evidence="7">
    <location>
        <begin position="163"/>
        <end position="288"/>
    </location>
</feature>
<evidence type="ECO:0000313" key="9">
    <source>
        <dbReference type="Proteomes" id="UP000320244"/>
    </source>
</evidence>
<feature type="transmembrane region" description="Helical" evidence="6">
    <location>
        <begin position="106"/>
        <end position="139"/>
    </location>
</feature>
<proteinExistence type="predicted"/>
<keyword evidence="3 6" id="KW-0812">Transmembrane</keyword>
<name>A0A563DVH2_9MICO</name>
<evidence type="ECO:0000259" key="7">
    <source>
        <dbReference type="Pfam" id="PF00482"/>
    </source>
</evidence>
<comment type="caution">
    <text evidence="8">The sequence shown here is derived from an EMBL/GenBank/DDBJ whole genome shotgun (WGS) entry which is preliminary data.</text>
</comment>
<keyword evidence="9" id="KW-1185">Reference proteome</keyword>
<dbReference type="OrthoDB" id="9810662at2"/>
<dbReference type="EMBL" id="VCQV01000036">
    <property type="protein sequence ID" value="TWP33714.1"/>
    <property type="molecule type" value="Genomic_DNA"/>
</dbReference>
<protein>
    <submittedName>
        <fullName evidence="8">Type II secretion system F family protein</fullName>
    </submittedName>
</protein>
<evidence type="ECO:0000313" key="8">
    <source>
        <dbReference type="EMBL" id="TWP33714.1"/>
    </source>
</evidence>
<reference evidence="8 9" key="2">
    <citation type="submission" date="2019-08" db="EMBL/GenBank/DDBJ databases">
        <title>Jejuicoccus antrihumi gen. nov., sp. nov., a new member of the family Dermacoccaceae isolated from a cave.</title>
        <authorList>
            <person name="Schumann P."/>
            <person name="Kim I.S."/>
        </authorList>
    </citation>
    <scope>NUCLEOTIDE SEQUENCE [LARGE SCALE GENOMIC DNA]</scope>
    <source>
        <strain evidence="8 9">C5-26</strain>
    </source>
</reference>
<dbReference type="AlphaFoldDB" id="A0A563DVH2"/>
<dbReference type="RefSeq" id="WP_146319770.1">
    <property type="nucleotide sequence ID" value="NZ_VCQV01000036.1"/>
</dbReference>
<accession>A0A563DVH2</accession>
<organism evidence="8 9">
    <name type="scientific">Leekyejoonella antrihumi</name>
    <dbReference type="NCBI Taxonomy" id="1660198"/>
    <lineage>
        <taxon>Bacteria</taxon>
        <taxon>Bacillati</taxon>
        <taxon>Actinomycetota</taxon>
        <taxon>Actinomycetes</taxon>
        <taxon>Micrococcales</taxon>
        <taxon>Dermacoccaceae</taxon>
        <taxon>Leekyejoonella</taxon>
    </lineage>
</organism>